<dbReference type="EMBL" id="AFRT01000404">
    <property type="protein sequence ID" value="ELU44129.1"/>
    <property type="molecule type" value="Genomic_DNA"/>
</dbReference>
<dbReference type="Proteomes" id="UP000011668">
    <property type="component" value="Unassembled WGS sequence"/>
</dbReference>
<dbReference type="AlphaFoldDB" id="L8X660"/>
<proteinExistence type="predicted"/>
<reference evidence="1 2" key="1">
    <citation type="journal article" date="2013" name="Nat. Commun.">
        <title>The evolution and pathogenic mechanisms of the rice sheath blight pathogen.</title>
        <authorList>
            <person name="Zheng A."/>
            <person name="Lin R."/>
            <person name="Xu L."/>
            <person name="Qin P."/>
            <person name="Tang C."/>
            <person name="Ai P."/>
            <person name="Zhang D."/>
            <person name="Liu Y."/>
            <person name="Sun Z."/>
            <person name="Feng H."/>
            <person name="Wang Y."/>
            <person name="Chen Y."/>
            <person name="Liang X."/>
            <person name="Fu R."/>
            <person name="Li Q."/>
            <person name="Zhang J."/>
            <person name="Yu X."/>
            <person name="Xie Z."/>
            <person name="Ding L."/>
            <person name="Guan P."/>
            <person name="Tang J."/>
            <person name="Liang Y."/>
            <person name="Wang S."/>
            <person name="Deng Q."/>
            <person name="Li S."/>
            <person name="Zhu J."/>
            <person name="Wang L."/>
            <person name="Liu H."/>
            <person name="Li P."/>
        </authorList>
    </citation>
    <scope>NUCLEOTIDE SEQUENCE [LARGE SCALE GENOMIC DNA]</scope>
    <source>
        <strain evidence="2">AG-1 IA</strain>
    </source>
</reference>
<accession>L8X660</accession>
<organism evidence="1 2">
    <name type="scientific">Thanatephorus cucumeris (strain AG1-IA)</name>
    <name type="common">Rice sheath blight fungus</name>
    <name type="synonym">Rhizoctonia solani</name>
    <dbReference type="NCBI Taxonomy" id="983506"/>
    <lineage>
        <taxon>Eukaryota</taxon>
        <taxon>Fungi</taxon>
        <taxon>Dikarya</taxon>
        <taxon>Basidiomycota</taxon>
        <taxon>Agaricomycotina</taxon>
        <taxon>Agaricomycetes</taxon>
        <taxon>Cantharellales</taxon>
        <taxon>Ceratobasidiaceae</taxon>
        <taxon>Rhizoctonia</taxon>
        <taxon>Rhizoctonia solani AG-1</taxon>
    </lineage>
</organism>
<name>L8X660_THACA</name>
<sequence>MSESATLRPSDLVNEYEFIIELIKSILVSWRAYQGHLASIKQPLKRYAYYFLPFQLNPHTYITSYCGREGSVNRCKTIHKRLVREPVVPRPGAINAGNITSHWRTLQRVEIWGRLSFGDVFGEP</sequence>
<comment type="caution">
    <text evidence="1">The sequence shown here is derived from an EMBL/GenBank/DDBJ whole genome shotgun (WGS) entry which is preliminary data.</text>
</comment>
<evidence type="ECO:0000313" key="2">
    <source>
        <dbReference type="Proteomes" id="UP000011668"/>
    </source>
</evidence>
<keyword evidence="2" id="KW-1185">Reference proteome</keyword>
<evidence type="ECO:0000313" key="1">
    <source>
        <dbReference type="EMBL" id="ELU44129.1"/>
    </source>
</evidence>
<protein>
    <submittedName>
        <fullName evidence="1">Uncharacterized protein</fullName>
    </submittedName>
</protein>
<gene>
    <name evidence="1" type="ORF">AG1IA_01841</name>
</gene>
<dbReference type="HOGENOM" id="CLU_2005449_0_0_1"/>